<dbReference type="InterPro" id="IPR011711">
    <property type="entry name" value="GntR_C"/>
</dbReference>
<evidence type="ECO:0000313" key="6">
    <source>
        <dbReference type="Proteomes" id="UP000199053"/>
    </source>
</evidence>
<proteinExistence type="predicted"/>
<evidence type="ECO:0000256" key="1">
    <source>
        <dbReference type="ARBA" id="ARBA00023015"/>
    </source>
</evidence>
<accession>A0A1G9CVM3</accession>
<sequence>MNTIFNIIINSKDAPFSSGYPVSGIKKQIYSEQVAEYIKQCILEGKLSPGDPVKEVMLAKKLGISRAPIREALQILAREGLIHSEPQKEKYVSALTSKQIVDSYFTGAVLEAAAVSQALEFYTDEDISNLEKVVQEMHLVVESKKPTESLTALDSTFHNILFSRIDNDLLIDLCRRSCQGISKFLLYKHWINLYSPQQVYDRHLIILEAIKSGKPNKLEKTIRKHYTDSGERMSRYGVDVIDTQIEKQVR</sequence>
<dbReference type="InterPro" id="IPR036388">
    <property type="entry name" value="WH-like_DNA-bd_sf"/>
</dbReference>
<name>A0A1G9CVM3_9BACT</name>
<dbReference type="SUPFAM" id="SSF48008">
    <property type="entry name" value="GntR ligand-binding domain-like"/>
    <property type="match status" value="1"/>
</dbReference>
<keyword evidence="6" id="KW-1185">Reference proteome</keyword>
<dbReference type="GO" id="GO:0003700">
    <property type="term" value="F:DNA-binding transcription factor activity"/>
    <property type="evidence" value="ECO:0007669"/>
    <property type="project" value="InterPro"/>
</dbReference>
<dbReference type="SMART" id="SM00345">
    <property type="entry name" value="HTH_GNTR"/>
    <property type="match status" value="1"/>
</dbReference>
<dbReference type="CDD" id="cd07377">
    <property type="entry name" value="WHTH_GntR"/>
    <property type="match status" value="1"/>
</dbReference>
<dbReference type="PRINTS" id="PR00035">
    <property type="entry name" value="HTHGNTR"/>
</dbReference>
<dbReference type="SMART" id="SM00895">
    <property type="entry name" value="FCD"/>
    <property type="match status" value="1"/>
</dbReference>
<gene>
    <name evidence="5" type="ORF">SAMN05660337_0810</name>
</gene>
<dbReference type="GO" id="GO:0003677">
    <property type="term" value="F:DNA binding"/>
    <property type="evidence" value="ECO:0007669"/>
    <property type="project" value="UniProtKB-KW"/>
</dbReference>
<dbReference type="PANTHER" id="PTHR43537:SF5">
    <property type="entry name" value="UXU OPERON TRANSCRIPTIONAL REGULATOR"/>
    <property type="match status" value="1"/>
</dbReference>
<evidence type="ECO:0000259" key="4">
    <source>
        <dbReference type="PROSITE" id="PS50949"/>
    </source>
</evidence>
<dbReference type="PANTHER" id="PTHR43537">
    <property type="entry name" value="TRANSCRIPTIONAL REGULATOR, GNTR FAMILY"/>
    <property type="match status" value="1"/>
</dbReference>
<evidence type="ECO:0000256" key="2">
    <source>
        <dbReference type="ARBA" id="ARBA00023125"/>
    </source>
</evidence>
<keyword evidence="3" id="KW-0804">Transcription</keyword>
<dbReference type="Gene3D" id="1.20.120.530">
    <property type="entry name" value="GntR ligand-binding domain-like"/>
    <property type="match status" value="1"/>
</dbReference>
<dbReference type="Pfam" id="PF00392">
    <property type="entry name" value="GntR"/>
    <property type="match status" value="1"/>
</dbReference>
<dbReference type="Pfam" id="PF07729">
    <property type="entry name" value="FCD"/>
    <property type="match status" value="1"/>
</dbReference>
<dbReference type="AlphaFoldDB" id="A0A1G9CVM3"/>
<keyword evidence="1" id="KW-0805">Transcription regulation</keyword>
<evidence type="ECO:0000313" key="5">
    <source>
        <dbReference type="EMBL" id="SDK55728.1"/>
    </source>
</evidence>
<protein>
    <submittedName>
        <fullName evidence="5">Transcriptional regulator, GntR family</fullName>
    </submittedName>
</protein>
<organism evidence="5 6">
    <name type="scientific">Maridesulfovibrio ferrireducens</name>
    <dbReference type="NCBI Taxonomy" id="246191"/>
    <lineage>
        <taxon>Bacteria</taxon>
        <taxon>Pseudomonadati</taxon>
        <taxon>Thermodesulfobacteriota</taxon>
        <taxon>Desulfovibrionia</taxon>
        <taxon>Desulfovibrionales</taxon>
        <taxon>Desulfovibrionaceae</taxon>
        <taxon>Maridesulfovibrio</taxon>
    </lineage>
</organism>
<reference evidence="6" key="1">
    <citation type="submission" date="2016-10" db="EMBL/GenBank/DDBJ databases">
        <authorList>
            <person name="Varghese N."/>
            <person name="Submissions S."/>
        </authorList>
    </citation>
    <scope>NUCLEOTIDE SEQUENCE [LARGE SCALE GENOMIC DNA]</scope>
    <source>
        <strain evidence="6">DSM 16995</strain>
    </source>
</reference>
<dbReference type="EMBL" id="FNGA01000001">
    <property type="protein sequence ID" value="SDK55728.1"/>
    <property type="molecule type" value="Genomic_DNA"/>
</dbReference>
<dbReference type="InterPro" id="IPR000524">
    <property type="entry name" value="Tscrpt_reg_HTH_GntR"/>
</dbReference>
<keyword evidence="2" id="KW-0238">DNA-binding</keyword>
<dbReference type="PROSITE" id="PS50949">
    <property type="entry name" value="HTH_GNTR"/>
    <property type="match status" value="1"/>
</dbReference>
<dbReference type="STRING" id="246191.SAMN05660337_0810"/>
<evidence type="ECO:0000256" key="3">
    <source>
        <dbReference type="ARBA" id="ARBA00023163"/>
    </source>
</evidence>
<dbReference type="Gene3D" id="1.10.10.10">
    <property type="entry name" value="Winged helix-like DNA-binding domain superfamily/Winged helix DNA-binding domain"/>
    <property type="match status" value="1"/>
</dbReference>
<dbReference type="InterPro" id="IPR008920">
    <property type="entry name" value="TF_FadR/GntR_C"/>
</dbReference>
<dbReference type="SUPFAM" id="SSF46785">
    <property type="entry name" value="Winged helix' DNA-binding domain"/>
    <property type="match status" value="1"/>
</dbReference>
<feature type="domain" description="HTH gntR-type" evidence="4">
    <location>
        <begin position="28"/>
        <end position="95"/>
    </location>
</feature>
<dbReference type="InterPro" id="IPR036390">
    <property type="entry name" value="WH_DNA-bd_sf"/>
</dbReference>
<dbReference type="Proteomes" id="UP000199053">
    <property type="component" value="Unassembled WGS sequence"/>
</dbReference>